<dbReference type="EMBL" id="FOEH01000003">
    <property type="protein sequence ID" value="SEQ48671.1"/>
    <property type="molecule type" value="Genomic_DNA"/>
</dbReference>
<protein>
    <submittedName>
        <fullName evidence="3">Sarcosine oxidase subunit alpha</fullName>
    </submittedName>
</protein>
<sequence length="411" mass="44540">MKYDLIVIGAGPAGMSGAIKAASYGAKVAIIDENPSVGGKLLGQLHKEPKSGWWHGRKIAREMETNLRQTEVTCFQGKEVWAIYPRWKVLMNNGEELQSEYVLIASGATEKAIPVPGWTLPGAMAVGAAQTLTNYHRVKPGNKVAVIGVDPLSLSVAHQLKLAGVHVVGIFLPPNNEFSKDKSTPSQMISYLSSMAHAAPNIFLKFAGNMAKYPFVQQVGAKFYPWFGIRIWGTPLYLRKTVLEISGAEQVEHIKVAPVSQEGIPNEDRVKTVDVDCVCISGGLYPLTELAGAVGCESVYIEELGGHIPLHSPEMETTQPGIFVAGNITGIESAKVAMEQGNLAGTAVAAKLGLVSYKLIEEAQKNVTQARDNAVITFQQNIGKGREKSQQYWKEYYSKGGEAICRQLMLS</sequence>
<gene>
    <name evidence="3" type="ORF">SAMN05216232_2584</name>
</gene>
<dbReference type="Pfam" id="PF07992">
    <property type="entry name" value="Pyr_redox_2"/>
    <property type="match status" value="1"/>
</dbReference>
<dbReference type="RefSeq" id="WP_092504792.1">
    <property type="nucleotide sequence ID" value="NZ_FOEH01000003.1"/>
</dbReference>
<name>A0A1H9GF01_9BACI</name>
<evidence type="ECO:0000256" key="1">
    <source>
        <dbReference type="ARBA" id="ARBA00023002"/>
    </source>
</evidence>
<dbReference type="PANTHER" id="PTHR42949">
    <property type="entry name" value="ANAEROBIC GLYCEROL-3-PHOSPHATE DEHYDROGENASE SUBUNIT B"/>
    <property type="match status" value="1"/>
</dbReference>
<dbReference type="SUPFAM" id="SSF51905">
    <property type="entry name" value="FAD/NAD(P)-binding domain"/>
    <property type="match status" value="1"/>
</dbReference>
<feature type="domain" description="FAD/NAD(P)-binding" evidence="2">
    <location>
        <begin position="3"/>
        <end position="168"/>
    </location>
</feature>
<comment type="caution">
    <text evidence="3">The sequence shown here is derived from an EMBL/GenBank/DDBJ whole genome shotgun (WGS) entry which is preliminary data.</text>
</comment>
<evidence type="ECO:0000259" key="2">
    <source>
        <dbReference type="Pfam" id="PF07992"/>
    </source>
</evidence>
<dbReference type="PRINTS" id="PR00411">
    <property type="entry name" value="PNDRDTASEI"/>
</dbReference>
<dbReference type="PRINTS" id="PR00368">
    <property type="entry name" value="FADPNR"/>
</dbReference>
<evidence type="ECO:0000313" key="4">
    <source>
        <dbReference type="Proteomes" id="UP000198733"/>
    </source>
</evidence>
<dbReference type="Proteomes" id="UP000198733">
    <property type="component" value="Unassembled WGS sequence"/>
</dbReference>
<reference evidence="3 4" key="1">
    <citation type="submission" date="2016-10" db="EMBL/GenBank/DDBJ databases">
        <authorList>
            <person name="Varghese N."/>
            <person name="Submissions S."/>
        </authorList>
    </citation>
    <scope>NUCLEOTIDE SEQUENCE [LARGE SCALE GENOMIC DNA]</scope>
    <source>
        <strain evidence="3 4">CGMCC 1.7734</strain>
    </source>
</reference>
<accession>A0A1H9GF01</accession>
<dbReference type="InterPro" id="IPR023753">
    <property type="entry name" value="FAD/NAD-binding_dom"/>
</dbReference>
<dbReference type="Gene3D" id="3.50.50.60">
    <property type="entry name" value="FAD/NAD(P)-binding domain"/>
    <property type="match status" value="2"/>
</dbReference>
<dbReference type="InterPro" id="IPR051691">
    <property type="entry name" value="Metab_Enz_Cyan_OpOx_G3PDH"/>
</dbReference>
<dbReference type="InterPro" id="IPR036188">
    <property type="entry name" value="FAD/NAD-bd_sf"/>
</dbReference>
<organism evidence="3 4">
    <name type="scientific">Virgibacillus subterraneus</name>
    <dbReference type="NCBI Taxonomy" id="621109"/>
    <lineage>
        <taxon>Bacteria</taxon>
        <taxon>Bacillati</taxon>
        <taxon>Bacillota</taxon>
        <taxon>Bacilli</taxon>
        <taxon>Bacillales</taxon>
        <taxon>Bacillaceae</taxon>
        <taxon>Virgibacillus</taxon>
    </lineage>
</organism>
<evidence type="ECO:0000313" key="3">
    <source>
        <dbReference type="EMBL" id="SEQ48671.1"/>
    </source>
</evidence>
<keyword evidence="4" id="KW-1185">Reference proteome</keyword>
<proteinExistence type="predicted"/>
<keyword evidence="1" id="KW-0560">Oxidoreductase</keyword>
<dbReference type="PANTHER" id="PTHR42949:SF3">
    <property type="entry name" value="ANAEROBIC GLYCEROL-3-PHOSPHATE DEHYDROGENASE SUBUNIT B"/>
    <property type="match status" value="1"/>
</dbReference>